<dbReference type="RefSeq" id="WP_114790144.1">
    <property type="nucleotide sequence ID" value="NZ_CP139960.1"/>
</dbReference>
<dbReference type="Pfam" id="PF07980">
    <property type="entry name" value="SusD_RagB"/>
    <property type="match status" value="1"/>
</dbReference>
<gene>
    <name evidence="8" type="ORF">U0035_12645</name>
</gene>
<dbReference type="EMBL" id="CP139960">
    <property type="protein sequence ID" value="WQD36515.1"/>
    <property type="molecule type" value="Genomic_DNA"/>
</dbReference>
<feature type="domain" description="RagB/SusD" evidence="6">
    <location>
        <begin position="338"/>
        <end position="491"/>
    </location>
</feature>
<feature type="domain" description="SusD-like N-terminal" evidence="7">
    <location>
        <begin position="25"/>
        <end position="218"/>
    </location>
</feature>
<dbReference type="Gene3D" id="1.25.40.900">
    <property type="match status" value="1"/>
</dbReference>
<sequence length="491" mass="53996">MNYSNIKILSIIVAMLLLSACGKGFLDVKPTNSVPAATAIKTVADARVAVNGIMRNMTNSNYYGRNFILYGDVRGGDMTLYSQGRGLDALYTFNHTVSANNFSGFWSTIYNNILQANNLIFNINKLKAEGSIENFDSFLGQALTARALMYFDLVRIYGKSYTDDKSAWGVPQPLEPLPESAQPLRSTVNDNYMQILKDLTDAAPLLPKTKSNGYLNYYGNRAIQARVYLTMGDLPAALTAAEDVINNGGYTLYNRTNWVSSWATQFGSESIFELGIFPNEGDLTTASLSFYLRRRAHGNSAALGFFGASDYFLNRLKQDATDVRWGIMLADEISTTANPRLGASYKYSGTTTLSGDGKSASTTAVNIKVIRSSEMYLIAAEAAFPTDKTKAATYLNAIRSRAPALAPATAATVTLDMILDERSKELFSEGQRYFDMLRLNRPITFNDEILGLTIPTRPKTIDRSFEKAILPIPIGEINANPGIEKQQNPGY</sequence>
<evidence type="ECO:0000256" key="2">
    <source>
        <dbReference type="ARBA" id="ARBA00006275"/>
    </source>
</evidence>
<dbReference type="PROSITE" id="PS51257">
    <property type="entry name" value="PROKAR_LIPOPROTEIN"/>
    <property type="match status" value="1"/>
</dbReference>
<dbReference type="Pfam" id="PF14322">
    <property type="entry name" value="SusD-like_3"/>
    <property type="match status" value="1"/>
</dbReference>
<dbReference type="SUPFAM" id="SSF48452">
    <property type="entry name" value="TPR-like"/>
    <property type="match status" value="1"/>
</dbReference>
<evidence type="ECO:0000313" key="9">
    <source>
        <dbReference type="Proteomes" id="UP001325680"/>
    </source>
</evidence>
<accession>A0ABZ0VZR6</accession>
<evidence type="ECO:0000313" key="8">
    <source>
        <dbReference type="EMBL" id="WQD36515.1"/>
    </source>
</evidence>
<evidence type="ECO:0000256" key="3">
    <source>
        <dbReference type="ARBA" id="ARBA00022729"/>
    </source>
</evidence>
<organism evidence="8 9">
    <name type="scientific">Niabella yanshanensis</name>
    <dbReference type="NCBI Taxonomy" id="577386"/>
    <lineage>
        <taxon>Bacteria</taxon>
        <taxon>Pseudomonadati</taxon>
        <taxon>Bacteroidota</taxon>
        <taxon>Chitinophagia</taxon>
        <taxon>Chitinophagales</taxon>
        <taxon>Chitinophagaceae</taxon>
        <taxon>Niabella</taxon>
    </lineage>
</organism>
<comment type="subcellular location">
    <subcellularLocation>
        <location evidence="1">Cell outer membrane</location>
    </subcellularLocation>
</comment>
<dbReference type="InterPro" id="IPR033985">
    <property type="entry name" value="SusD-like_N"/>
</dbReference>
<evidence type="ECO:0000259" key="7">
    <source>
        <dbReference type="Pfam" id="PF14322"/>
    </source>
</evidence>
<dbReference type="InterPro" id="IPR012944">
    <property type="entry name" value="SusD_RagB_dom"/>
</dbReference>
<dbReference type="Gene3D" id="1.25.40.390">
    <property type="match status" value="1"/>
</dbReference>
<dbReference type="Proteomes" id="UP001325680">
    <property type="component" value="Chromosome"/>
</dbReference>
<evidence type="ECO:0000256" key="5">
    <source>
        <dbReference type="ARBA" id="ARBA00023237"/>
    </source>
</evidence>
<dbReference type="CDD" id="cd08977">
    <property type="entry name" value="SusD"/>
    <property type="match status" value="1"/>
</dbReference>
<keyword evidence="9" id="KW-1185">Reference proteome</keyword>
<proteinExistence type="inferred from homology"/>
<dbReference type="Gene3D" id="2.20.20.130">
    <property type="match status" value="1"/>
</dbReference>
<dbReference type="InterPro" id="IPR011990">
    <property type="entry name" value="TPR-like_helical_dom_sf"/>
</dbReference>
<keyword evidence="5" id="KW-0998">Cell outer membrane</keyword>
<reference evidence="8 9" key="1">
    <citation type="submission" date="2023-12" db="EMBL/GenBank/DDBJ databases">
        <title>Genome sequencing and assembly of bacterial species from a model synthetic community.</title>
        <authorList>
            <person name="Hogle S.L."/>
        </authorList>
    </citation>
    <scope>NUCLEOTIDE SEQUENCE [LARGE SCALE GENOMIC DNA]</scope>
    <source>
        <strain evidence="8 9">HAMBI_3031</strain>
    </source>
</reference>
<evidence type="ECO:0000256" key="4">
    <source>
        <dbReference type="ARBA" id="ARBA00023136"/>
    </source>
</evidence>
<comment type="similarity">
    <text evidence="2">Belongs to the SusD family.</text>
</comment>
<evidence type="ECO:0000256" key="1">
    <source>
        <dbReference type="ARBA" id="ARBA00004442"/>
    </source>
</evidence>
<keyword evidence="3" id="KW-0732">Signal</keyword>
<evidence type="ECO:0000259" key="6">
    <source>
        <dbReference type="Pfam" id="PF07980"/>
    </source>
</evidence>
<keyword evidence="4" id="KW-0472">Membrane</keyword>
<name>A0ABZ0VZR6_9BACT</name>
<protein>
    <submittedName>
        <fullName evidence="8">RagB/SusD family nutrient uptake outer membrane protein</fullName>
    </submittedName>
</protein>